<dbReference type="Proteomes" id="UP000004994">
    <property type="component" value="Chromosome 1"/>
</dbReference>
<dbReference type="InParanoid" id="A0A3Q7EAN3"/>
<sequence length="69" mass="7911">MWLSHSQVPTSARTGNVAALSFMKWIRMDIDFIYAPNLRHFIVNAKNLVNVRYLQITSTLQVSRPFAAC</sequence>
<evidence type="ECO:0000313" key="2">
    <source>
        <dbReference type="Proteomes" id="UP000004994"/>
    </source>
</evidence>
<organism evidence="1">
    <name type="scientific">Solanum lycopersicum</name>
    <name type="common">Tomato</name>
    <name type="synonym">Lycopersicon esculentum</name>
    <dbReference type="NCBI Taxonomy" id="4081"/>
    <lineage>
        <taxon>Eukaryota</taxon>
        <taxon>Viridiplantae</taxon>
        <taxon>Streptophyta</taxon>
        <taxon>Embryophyta</taxon>
        <taxon>Tracheophyta</taxon>
        <taxon>Spermatophyta</taxon>
        <taxon>Magnoliopsida</taxon>
        <taxon>eudicotyledons</taxon>
        <taxon>Gunneridae</taxon>
        <taxon>Pentapetalae</taxon>
        <taxon>asterids</taxon>
        <taxon>lamiids</taxon>
        <taxon>Solanales</taxon>
        <taxon>Solanaceae</taxon>
        <taxon>Solanoideae</taxon>
        <taxon>Solaneae</taxon>
        <taxon>Solanum</taxon>
        <taxon>Solanum subgen. Lycopersicon</taxon>
    </lineage>
</organism>
<evidence type="ECO:0000313" key="1">
    <source>
        <dbReference type="EnsemblPlants" id="Solyc01g012730.1.1.1"/>
    </source>
</evidence>
<dbReference type="AlphaFoldDB" id="A0A3Q7EAN3"/>
<accession>A0A3Q7EAN3</accession>
<dbReference type="EnsemblPlants" id="Solyc01g012730.1.1">
    <property type="protein sequence ID" value="Solyc01g012730.1.1.1"/>
    <property type="gene ID" value="Solyc01g012730.1"/>
</dbReference>
<reference evidence="1" key="2">
    <citation type="submission" date="2019-01" db="UniProtKB">
        <authorList>
            <consortium name="EnsemblPlants"/>
        </authorList>
    </citation>
    <scope>IDENTIFICATION</scope>
    <source>
        <strain evidence="1">cv. Heinz 1706</strain>
    </source>
</reference>
<proteinExistence type="predicted"/>
<dbReference type="Gramene" id="Solyc01g012730.1.1">
    <property type="protein sequence ID" value="Solyc01g012730.1.1.1"/>
    <property type="gene ID" value="Solyc01g012730.1"/>
</dbReference>
<reference evidence="1" key="1">
    <citation type="journal article" date="2012" name="Nature">
        <title>The tomato genome sequence provides insights into fleshy fruit evolution.</title>
        <authorList>
            <consortium name="Tomato Genome Consortium"/>
        </authorList>
    </citation>
    <scope>NUCLEOTIDE SEQUENCE [LARGE SCALE GENOMIC DNA]</scope>
    <source>
        <strain evidence="1">cv. Heinz 1706</strain>
    </source>
</reference>
<keyword evidence="2" id="KW-1185">Reference proteome</keyword>
<dbReference type="PaxDb" id="4081-Solyc01g012730.1.1"/>
<name>A0A3Q7EAN3_SOLLC</name>
<protein>
    <submittedName>
        <fullName evidence="1">Uncharacterized protein</fullName>
    </submittedName>
</protein>